<dbReference type="Pfam" id="PF19882">
    <property type="entry name" value="DUF6355"/>
    <property type="match status" value="1"/>
</dbReference>
<proteinExistence type="predicted"/>
<evidence type="ECO:0000313" key="2">
    <source>
        <dbReference type="EMBL" id="MBO0511624.1"/>
    </source>
</evidence>
<dbReference type="AlphaFoldDB" id="A0A939JHK1"/>
<dbReference type="EMBL" id="JAFLRJ010000063">
    <property type="protein sequence ID" value="MBO0511624.1"/>
    <property type="molecule type" value="Genomic_DNA"/>
</dbReference>
<feature type="signal peptide" evidence="1">
    <location>
        <begin position="1"/>
        <end position="20"/>
    </location>
</feature>
<protein>
    <recommendedName>
        <fullName evidence="4">Secreted protein</fullName>
    </recommendedName>
</protein>
<name>A0A939JHK1_9ACTN</name>
<keyword evidence="1" id="KW-0732">Signal</keyword>
<feature type="chain" id="PRO_5039070927" description="Secreted protein" evidence="1">
    <location>
        <begin position="21"/>
        <end position="91"/>
    </location>
</feature>
<evidence type="ECO:0000256" key="1">
    <source>
        <dbReference type="SAM" id="SignalP"/>
    </source>
</evidence>
<gene>
    <name evidence="2" type="ORF">J0695_07330</name>
</gene>
<evidence type="ECO:0008006" key="4">
    <source>
        <dbReference type="Google" id="ProtNLM"/>
    </source>
</evidence>
<accession>A0A939JHK1</accession>
<sequence length="91" mass="9389">MSALVGAVTLVLGMSAAASAAPASAAVGKPCGYYATSKDSFYNHCTGDGSNVVIKVDAVHARDYETCVTPGTSWLGPRSKVRNAWYAGRTC</sequence>
<dbReference type="Proteomes" id="UP000664167">
    <property type="component" value="Unassembled WGS sequence"/>
</dbReference>
<organism evidence="2 3">
    <name type="scientific">Streptomyces beijiangensis</name>
    <dbReference type="NCBI Taxonomy" id="163361"/>
    <lineage>
        <taxon>Bacteria</taxon>
        <taxon>Bacillati</taxon>
        <taxon>Actinomycetota</taxon>
        <taxon>Actinomycetes</taxon>
        <taxon>Kitasatosporales</taxon>
        <taxon>Streptomycetaceae</taxon>
        <taxon>Streptomyces</taxon>
    </lineage>
</organism>
<comment type="caution">
    <text evidence="2">The sequence shown here is derived from an EMBL/GenBank/DDBJ whole genome shotgun (WGS) entry which is preliminary data.</text>
</comment>
<evidence type="ECO:0000313" key="3">
    <source>
        <dbReference type="Proteomes" id="UP000664167"/>
    </source>
</evidence>
<reference evidence="2" key="1">
    <citation type="submission" date="2021-03" db="EMBL/GenBank/DDBJ databases">
        <title>Streptomyces poriferae sp. nov., a novel marine sponge-derived Actinobacteria species with anti-MRSA activity.</title>
        <authorList>
            <person name="Sandoval-Powers M."/>
            <person name="Kralova S."/>
            <person name="Nguyen G.-S."/>
            <person name="Fawwal D."/>
            <person name="Degnes K."/>
            <person name="Klinkenberg G."/>
            <person name="Sletta H."/>
            <person name="Wentzel A."/>
            <person name="Liles M.R."/>
        </authorList>
    </citation>
    <scope>NUCLEOTIDE SEQUENCE</scope>
    <source>
        <strain evidence="2">DSM 41794</strain>
    </source>
</reference>
<keyword evidence="3" id="KW-1185">Reference proteome</keyword>
<dbReference type="InterPro" id="IPR045935">
    <property type="entry name" value="DUF6355"/>
</dbReference>